<comment type="caution">
    <text evidence="9">The sequence shown here is derived from an EMBL/GenBank/DDBJ whole genome shotgun (WGS) entry which is preliminary data.</text>
</comment>
<evidence type="ECO:0000256" key="6">
    <source>
        <dbReference type="ARBA" id="ARBA00023136"/>
    </source>
</evidence>
<gene>
    <name evidence="9" type="ORF">E5161_01340</name>
</gene>
<dbReference type="InterPro" id="IPR050171">
    <property type="entry name" value="MFS_Transporters"/>
</dbReference>
<evidence type="ECO:0000259" key="8">
    <source>
        <dbReference type="PROSITE" id="PS50850"/>
    </source>
</evidence>
<feature type="transmembrane region" description="Helical" evidence="7">
    <location>
        <begin position="247"/>
        <end position="264"/>
    </location>
</feature>
<feature type="transmembrane region" description="Helical" evidence="7">
    <location>
        <begin position="48"/>
        <end position="73"/>
    </location>
</feature>
<keyword evidence="4 7" id="KW-0812">Transmembrane</keyword>
<protein>
    <submittedName>
        <fullName evidence="9">MFS transporter</fullName>
    </submittedName>
</protein>
<feature type="transmembrane region" description="Helical" evidence="7">
    <location>
        <begin position="80"/>
        <end position="98"/>
    </location>
</feature>
<keyword evidence="2" id="KW-0813">Transport</keyword>
<sequence length="396" mass="42118">MAIIKRAFARPGVFTRLAVLLFLMEWVRGAFLIAFLPEYAVSRLGFDLSLIGLAVSVHYLSDTLIKGFVGALLDRFSAKVVLHAGFLLAMTAFALMMFTHAGWILIAASCLLGIGFSPVWLVCLSQVQEENRASQMGVLYIYWLAGLGLGPVLLNFVMDLGDQAAMLVLTAAFAAGWLVVRKTEVPISSISLQMMPMRQQLNQLWHGIKGAGFLLPGMLLQTTAGGMLVPFLTVFATERLGLTHSEFSAVMMTGGAFAVVSMVPMGKLFDSFGGKWFLVAGFGAIAAALARLCFAQSFGEAVALAIVIGCSYAALLPAWNALMARHVPQESQGAGWGILTSIEGAGVVVGPLLGSWLAAGGHTAAPFWTSAVLLGFISLFYLVVPSAKFQVTPAMA</sequence>
<feature type="transmembrane region" description="Helical" evidence="7">
    <location>
        <begin position="104"/>
        <end position="125"/>
    </location>
</feature>
<dbReference type="Proteomes" id="UP000309673">
    <property type="component" value="Unassembled WGS sequence"/>
</dbReference>
<dbReference type="Pfam" id="PF07690">
    <property type="entry name" value="MFS_1"/>
    <property type="match status" value="2"/>
</dbReference>
<feature type="transmembrane region" description="Helical" evidence="7">
    <location>
        <begin position="365"/>
        <end position="384"/>
    </location>
</feature>
<evidence type="ECO:0000256" key="5">
    <source>
        <dbReference type="ARBA" id="ARBA00022989"/>
    </source>
</evidence>
<accession>A0A4U0FGQ4</accession>
<dbReference type="InterPro" id="IPR011701">
    <property type="entry name" value="MFS"/>
</dbReference>
<organism evidence="9 10">
    <name type="scientific">Cohnella pontilimi</name>
    <dbReference type="NCBI Taxonomy" id="2564100"/>
    <lineage>
        <taxon>Bacteria</taxon>
        <taxon>Bacillati</taxon>
        <taxon>Bacillota</taxon>
        <taxon>Bacilli</taxon>
        <taxon>Bacillales</taxon>
        <taxon>Paenibacillaceae</taxon>
        <taxon>Cohnella</taxon>
    </lineage>
</organism>
<dbReference type="PROSITE" id="PS50850">
    <property type="entry name" value="MFS"/>
    <property type="match status" value="1"/>
</dbReference>
<evidence type="ECO:0000313" key="10">
    <source>
        <dbReference type="Proteomes" id="UP000309673"/>
    </source>
</evidence>
<evidence type="ECO:0000256" key="1">
    <source>
        <dbReference type="ARBA" id="ARBA00004651"/>
    </source>
</evidence>
<dbReference type="CDD" id="cd17325">
    <property type="entry name" value="MFS_MdtG_SLC18_like"/>
    <property type="match status" value="1"/>
</dbReference>
<evidence type="ECO:0000256" key="2">
    <source>
        <dbReference type="ARBA" id="ARBA00022448"/>
    </source>
</evidence>
<evidence type="ECO:0000256" key="3">
    <source>
        <dbReference type="ARBA" id="ARBA00022475"/>
    </source>
</evidence>
<dbReference type="Gene3D" id="1.20.1250.20">
    <property type="entry name" value="MFS general substrate transporter like domains"/>
    <property type="match status" value="2"/>
</dbReference>
<proteinExistence type="predicted"/>
<feature type="transmembrane region" description="Helical" evidence="7">
    <location>
        <begin position="213"/>
        <end position="235"/>
    </location>
</feature>
<dbReference type="EMBL" id="SUPK01000001">
    <property type="protein sequence ID" value="TJY44070.1"/>
    <property type="molecule type" value="Genomic_DNA"/>
</dbReference>
<dbReference type="RefSeq" id="WP_136775790.1">
    <property type="nucleotide sequence ID" value="NZ_SUPK01000001.1"/>
</dbReference>
<dbReference type="GO" id="GO:0005886">
    <property type="term" value="C:plasma membrane"/>
    <property type="evidence" value="ECO:0007669"/>
    <property type="project" value="UniProtKB-SubCell"/>
</dbReference>
<keyword evidence="10" id="KW-1185">Reference proteome</keyword>
<dbReference type="InterPro" id="IPR036259">
    <property type="entry name" value="MFS_trans_sf"/>
</dbReference>
<name>A0A4U0FGQ4_9BACL</name>
<keyword evidence="5 7" id="KW-1133">Transmembrane helix</keyword>
<comment type="subcellular location">
    <subcellularLocation>
        <location evidence="1">Cell membrane</location>
        <topology evidence="1">Multi-pass membrane protein</topology>
    </subcellularLocation>
</comment>
<evidence type="ECO:0000256" key="4">
    <source>
        <dbReference type="ARBA" id="ARBA00022692"/>
    </source>
</evidence>
<reference evidence="9 10" key="1">
    <citation type="submission" date="2019-04" db="EMBL/GenBank/DDBJ databases">
        <title>Cohnella sp. nov., isolated from soil.</title>
        <authorList>
            <person name="Kim W."/>
        </authorList>
    </citation>
    <scope>NUCLEOTIDE SEQUENCE [LARGE SCALE GENOMIC DNA]</scope>
    <source>
        <strain evidence="9 10">CAU 1483</strain>
    </source>
</reference>
<keyword evidence="3" id="KW-1003">Cell membrane</keyword>
<evidence type="ECO:0000313" key="9">
    <source>
        <dbReference type="EMBL" id="TJY44070.1"/>
    </source>
</evidence>
<dbReference type="PANTHER" id="PTHR23517">
    <property type="entry name" value="RESISTANCE PROTEIN MDTM, PUTATIVE-RELATED-RELATED"/>
    <property type="match status" value="1"/>
</dbReference>
<dbReference type="InterPro" id="IPR020846">
    <property type="entry name" value="MFS_dom"/>
</dbReference>
<dbReference type="SUPFAM" id="SSF103473">
    <property type="entry name" value="MFS general substrate transporter"/>
    <property type="match status" value="1"/>
</dbReference>
<dbReference type="GO" id="GO:0022857">
    <property type="term" value="F:transmembrane transporter activity"/>
    <property type="evidence" value="ECO:0007669"/>
    <property type="project" value="InterPro"/>
</dbReference>
<feature type="domain" description="Major facilitator superfamily (MFS) profile" evidence="8">
    <location>
        <begin position="1"/>
        <end position="387"/>
    </location>
</feature>
<feature type="transmembrane region" description="Helical" evidence="7">
    <location>
        <begin position="301"/>
        <end position="322"/>
    </location>
</feature>
<feature type="transmembrane region" description="Helical" evidence="7">
    <location>
        <begin position="276"/>
        <end position="295"/>
    </location>
</feature>
<feature type="transmembrane region" description="Helical" evidence="7">
    <location>
        <begin position="164"/>
        <end position="180"/>
    </location>
</feature>
<keyword evidence="6 7" id="KW-0472">Membrane</keyword>
<dbReference type="OrthoDB" id="9815817at2"/>
<dbReference type="PANTHER" id="PTHR23517:SF3">
    <property type="entry name" value="INTEGRAL MEMBRANE TRANSPORT PROTEIN"/>
    <property type="match status" value="1"/>
</dbReference>
<feature type="transmembrane region" description="Helical" evidence="7">
    <location>
        <begin position="12"/>
        <end position="36"/>
    </location>
</feature>
<feature type="transmembrane region" description="Helical" evidence="7">
    <location>
        <begin position="334"/>
        <end position="359"/>
    </location>
</feature>
<feature type="transmembrane region" description="Helical" evidence="7">
    <location>
        <begin position="137"/>
        <end position="158"/>
    </location>
</feature>
<dbReference type="AlphaFoldDB" id="A0A4U0FGQ4"/>
<evidence type="ECO:0000256" key="7">
    <source>
        <dbReference type="SAM" id="Phobius"/>
    </source>
</evidence>